<evidence type="ECO:0000313" key="2">
    <source>
        <dbReference type="Ensembl" id="ENSNMLP00000007266.1"/>
    </source>
</evidence>
<dbReference type="Pfam" id="PF00059">
    <property type="entry name" value="Lectin_C"/>
    <property type="match status" value="1"/>
</dbReference>
<dbReference type="PANTHER" id="PTHR45784:SF3">
    <property type="entry name" value="C-TYPE LECTIN DOMAIN FAMILY 4 MEMBER K-LIKE-RELATED"/>
    <property type="match status" value="1"/>
</dbReference>
<evidence type="ECO:0000259" key="1">
    <source>
        <dbReference type="PROSITE" id="PS50041"/>
    </source>
</evidence>
<dbReference type="PROSITE" id="PS50041">
    <property type="entry name" value="C_TYPE_LECTIN_2"/>
    <property type="match status" value="1"/>
</dbReference>
<name>A0A8C6SM18_9GOBI</name>
<dbReference type="PANTHER" id="PTHR45784">
    <property type="entry name" value="C-TYPE LECTIN DOMAIN FAMILY 20 MEMBER A-RELATED"/>
    <property type="match status" value="1"/>
</dbReference>
<dbReference type="Ensembl" id="ENSNMLT00000008279.1">
    <property type="protein sequence ID" value="ENSNMLP00000007266.1"/>
    <property type="gene ID" value="ENSNMLG00000005231.1"/>
</dbReference>
<protein>
    <recommendedName>
        <fullName evidence="1">C-type lectin domain-containing protein</fullName>
    </recommendedName>
</protein>
<dbReference type="Gene3D" id="3.10.100.10">
    <property type="entry name" value="Mannose-Binding Protein A, subunit A"/>
    <property type="match status" value="1"/>
</dbReference>
<evidence type="ECO:0000313" key="3">
    <source>
        <dbReference type="Proteomes" id="UP000694523"/>
    </source>
</evidence>
<dbReference type="InterPro" id="IPR016186">
    <property type="entry name" value="C-type_lectin-like/link_sf"/>
</dbReference>
<organism evidence="2 3">
    <name type="scientific">Neogobius melanostomus</name>
    <name type="common">round goby</name>
    <dbReference type="NCBI Taxonomy" id="47308"/>
    <lineage>
        <taxon>Eukaryota</taxon>
        <taxon>Metazoa</taxon>
        <taxon>Chordata</taxon>
        <taxon>Craniata</taxon>
        <taxon>Vertebrata</taxon>
        <taxon>Euteleostomi</taxon>
        <taxon>Actinopterygii</taxon>
        <taxon>Neopterygii</taxon>
        <taxon>Teleostei</taxon>
        <taxon>Neoteleostei</taxon>
        <taxon>Acanthomorphata</taxon>
        <taxon>Gobiaria</taxon>
        <taxon>Gobiiformes</taxon>
        <taxon>Gobioidei</taxon>
        <taxon>Gobiidae</taxon>
        <taxon>Benthophilinae</taxon>
        <taxon>Neogobiini</taxon>
        <taxon>Neogobius</taxon>
    </lineage>
</organism>
<accession>A0A8C6SM18</accession>
<dbReference type="InterPro" id="IPR001304">
    <property type="entry name" value="C-type_lectin-like"/>
</dbReference>
<dbReference type="SUPFAM" id="SSF56436">
    <property type="entry name" value="C-type lectin-like"/>
    <property type="match status" value="1"/>
</dbReference>
<dbReference type="Proteomes" id="UP000694523">
    <property type="component" value="Unplaced"/>
</dbReference>
<proteinExistence type="predicted"/>
<dbReference type="AlphaFoldDB" id="A0A8C6SM18"/>
<keyword evidence="3" id="KW-1185">Reference proteome</keyword>
<reference evidence="2" key="2">
    <citation type="submission" date="2025-09" db="UniProtKB">
        <authorList>
            <consortium name="Ensembl"/>
        </authorList>
    </citation>
    <scope>IDENTIFICATION</scope>
</reference>
<feature type="domain" description="C-type lectin" evidence="1">
    <location>
        <begin position="9"/>
        <end position="77"/>
    </location>
</feature>
<sequence length="91" mass="10258">LSFLSDNGSEVSCTYVSSAKSWSEAVAYCRAHYTDLAMIEDEASNTKVFNARPAWKNTWIGLSRKPWHWVDGSPLTFNIFFKLTLGSTKSM</sequence>
<reference evidence="2" key="1">
    <citation type="submission" date="2025-08" db="UniProtKB">
        <authorList>
            <consortium name="Ensembl"/>
        </authorList>
    </citation>
    <scope>IDENTIFICATION</scope>
</reference>
<dbReference type="InterPro" id="IPR016187">
    <property type="entry name" value="CTDL_fold"/>
</dbReference>